<feature type="domain" description="GGDEF" evidence="4">
    <location>
        <begin position="174"/>
        <end position="307"/>
    </location>
</feature>
<dbReference type="InterPro" id="IPR001789">
    <property type="entry name" value="Sig_transdc_resp-reg_receiver"/>
</dbReference>
<dbReference type="GO" id="GO:0071111">
    <property type="term" value="F:cyclic-guanylate-specific phosphodiesterase activity"/>
    <property type="evidence" value="ECO:0007669"/>
    <property type="project" value="InterPro"/>
</dbReference>
<dbReference type="PROSITE" id="PS50883">
    <property type="entry name" value="EAL"/>
    <property type="match status" value="1"/>
</dbReference>
<dbReference type="Gene3D" id="3.20.20.450">
    <property type="entry name" value="EAL domain"/>
    <property type="match status" value="1"/>
</dbReference>
<feature type="domain" description="Response regulatory" evidence="2">
    <location>
        <begin position="6"/>
        <end position="124"/>
    </location>
</feature>
<protein>
    <submittedName>
        <fullName evidence="5">Response regulator receiver modulated diguanylate cyclase/phosphodiesterase</fullName>
    </submittedName>
</protein>
<dbReference type="SMART" id="SM00448">
    <property type="entry name" value="REC"/>
    <property type="match status" value="1"/>
</dbReference>
<dbReference type="CDD" id="cd01949">
    <property type="entry name" value="GGDEF"/>
    <property type="match status" value="1"/>
</dbReference>
<evidence type="ECO:0000259" key="2">
    <source>
        <dbReference type="PROSITE" id="PS50110"/>
    </source>
</evidence>
<dbReference type="InterPro" id="IPR035919">
    <property type="entry name" value="EAL_sf"/>
</dbReference>
<dbReference type="InterPro" id="IPR050706">
    <property type="entry name" value="Cyclic-di-GMP_PDE-like"/>
</dbReference>
<dbReference type="SMART" id="SM00267">
    <property type="entry name" value="GGDEF"/>
    <property type="match status" value="1"/>
</dbReference>
<dbReference type="SUPFAM" id="SSF55073">
    <property type="entry name" value="Nucleotide cyclase"/>
    <property type="match status" value="1"/>
</dbReference>
<dbReference type="Pfam" id="PF00072">
    <property type="entry name" value="Response_reg"/>
    <property type="match status" value="1"/>
</dbReference>
<evidence type="ECO:0000256" key="1">
    <source>
        <dbReference type="PROSITE-ProRule" id="PRU00169"/>
    </source>
</evidence>
<dbReference type="SUPFAM" id="SSF52172">
    <property type="entry name" value="CheY-like"/>
    <property type="match status" value="1"/>
</dbReference>
<keyword evidence="1" id="KW-0597">Phosphoprotein</keyword>
<dbReference type="CDD" id="cd01948">
    <property type="entry name" value="EAL"/>
    <property type="match status" value="1"/>
</dbReference>
<dbReference type="FunFam" id="3.20.20.450:FF:000001">
    <property type="entry name" value="Cyclic di-GMP phosphodiesterase yahA"/>
    <property type="match status" value="1"/>
</dbReference>
<proteinExistence type="predicted"/>
<name>B7KI79_GLOC7</name>
<dbReference type="STRING" id="65393.PCC7424_5218"/>
<dbReference type="OrthoDB" id="425396at2"/>
<sequence>MSQPLRVLIVEDFPDDVELLLFELQEGGFFPIHYERVDSAEAMRTALEAPQGWDIIICDHCMRNFNSLDALALMKEKGLDIPFIIVSGTISEALAVSAMKAGAQDYVYKGNLTRLIPAVSREVKEAKVRQEHRKTQERLKYLNSYDHLTGLPNRNFFLNSLRECIDNNQKHSGELFAVLFLNVDRFQMIKYSLGQALSEQFLIATAQRLQEWLKSPHLLARMRGDEFIILLLDIKDARQALDLADEIHQAFSKPFNLDGRVVYSTSSIGIVLGNIDYQNPEDFLRAADIAKHHAQKKTTSRSVLYDASMQRRVSERLQLETDLQQAIQNQELYLHYQPIVSLETGEITAFEALLRWHHPTRGLISPAEFIPLAEETGLIIPLGQWALSQACQRLRLWQEEFPHLSALSMSVNLSGVQLSNPDLIKQIDELLESVGLCGDSLKLEITESFLMENMIENPLAANQILKQLKERQIKLCIDDFGTGYSSLSYLHHLPIDILKIDRSFLNSKTEKGKNSEIVKSIVNLAKDLGLALVAEGIETEKQLTMLKQLQCDYGQGYLFAKPLDVHTLYQLFDQQAKSLN</sequence>
<dbReference type="InterPro" id="IPR011006">
    <property type="entry name" value="CheY-like_superfamily"/>
</dbReference>
<dbReference type="AlphaFoldDB" id="B7KI79"/>
<keyword evidence="6" id="KW-1185">Reference proteome</keyword>
<evidence type="ECO:0000259" key="3">
    <source>
        <dbReference type="PROSITE" id="PS50883"/>
    </source>
</evidence>
<dbReference type="PANTHER" id="PTHR33121">
    <property type="entry name" value="CYCLIC DI-GMP PHOSPHODIESTERASE PDEF"/>
    <property type="match status" value="1"/>
</dbReference>
<dbReference type="KEGG" id="cyc:PCC7424_5218"/>
<dbReference type="RefSeq" id="WP_015957144.1">
    <property type="nucleotide sequence ID" value="NC_011729.1"/>
</dbReference>
<dbReference type="PROSITE" id="PS50110">
    <property type="entry name" value="RESPONSE_REGULATORY"/>
    <property type="match status" value="1"/>
</dbReference>
<evidence type="ECO:0000313" key="6">
    <source>
        <dbReference type="Proteomes" id="UP000002384"/>
    </source>
</evidence>
<dbReference type="SUPFAM" id="SSF141868">
    <property type="entry name" value="EAL domain-like"/>
    <property type="match status" value="1"/>
</dbReference>
<feature type="modified residue" description="4-aspartylphosphate" evidence="1">
    <location>
        <position position="59"/>
    </location>
</feature>
<dbReference type="InterPro" id="IPR043128">
    <property type="entry name" value="Rev_trsase/Diguanyl_cyclase"/>
</dbReference>
<dbReference type="NCBIfam" id="TIGR00254">
    <property type="entry name" value="GGDEF"/>
    <property type="match status" value="1"/>
</dbReference>
<dbReference type="PROSITE" id="PS50887">
    <property type="entry name" value="GGDEF"/>
    <property type="match status" value="1"/>
</dbReference>
<dbReference type="Gene3D" id="3.30.70.270">
    <property type="match status" value="1"/>
</dbReference>
<accession>B7KI79</accession>
<dbReference type="EMBL" id="CP001291">
    <property type="protein sequence ID" value="ACK73566.1"/>
    <property type="molecule type" value="Genomic_DNA"/>
</dbReference>
<dbReference type="Proteomes" id="UP000002384">
    <property type="component" value="Chromosome"/>
</dbReference>
<dbReference type="Gene3D" id="3.40.50.2300">
    <property type="match status" value="1"/>
</dbReference>
<dbReference type="Pfam" id="PF00563">
    <property type="entry name" value="EAL"/>
    <property type="match status" value="1"/>
</dbReference>
<dbReference type="SMART" id="SM00052">
    <property type="entry name" value="EAL"/>
    <property type="match status" value="1"/>
</dbReference>
<dbReference type="PANTHER" id="PTHR33121:SF70">
    <property type="entry name" value="SIGNALING PROTEIN YKOW"/>
    <property type="match status" value="1"/>
</dbReference>
<dbReference type="InterPro" id="IPR029787">
    <property type="entry name" value="Nucleotide_cyclase"/>
</dbReference>
<evidence type="ECO:0000313" key="5">
    <source>
        <dbReference type="EMBL" id="ACK73566.1"/>
    </source>
</evidence>
<dbReference type="CDD" id="cd00156">
    <property type="entry name" value="REC"/>
    <property type="match status" value="1"/>
</dbReference>
<evidence type="ECO:0000259" key="4">
    <source>
        <dbReference type="PROSITE" id="PS50887"/>
    </source>
</evidence>
<reference evidence="6" key="1">
    <citation type="journal article" date="2011" name="MBio">
        <title>Novel metabolic attributes of the genus Cyanothece, comprising a group of unicellular nitrogen-fixing Cyanobacteria.</title>
        <authorList>
            <person name="Bandyopadhyay A."/>
            <person name="Elvitigala T."/>
            <person name="Welsh E."/>
            <person name="Stockel J."/>
            <person name="Liberton M."/>
            <person name="Min H."/>
            <person name="Sherman L.A."/>
            <person name="Pakrasi H.B."/>
        </authorList>
    </citation>
    <scope>NUCLEOTIDE SEQUENCE [LARGE SCALE GENOMIC DNA]</scope>
    <source>
        <strain evidence="6">PCC 7424</strain>
    </source>
</reference>
<dbReference type="eggNOG" id="COG5001">
    <property type="taxonomic scope" value="Bacteria"/>
</dbReference>
<dbReference type="InterPro" id="IPR001633">
    <property type="entry name" value="EAL_dom"/>
</dbReference>
<dbReference type="HOGENOM" id="CLU_000445_70_50_3"/>
<feature type="domain" description="EAL" evidence="3">
    <location>
        <begin position="316"/>
        <end position="576"/>
    </location>
</feature>
<gene>
    <name evidence="5" type="ordered locus">PCC7424_5218</name>
</gene>
<organism evidence="5 6">
    <name type="scientific">Gloeothece citriformis (strain PCC 7424)</name>
    <name type="common">Cyanothece sp. (strain PCC 7424)</name>
    <dbReference type="NCBI Taxonomy" id="65393"/>
    <lineage>
        <taxon>Bacteria</taxon>
        <taxon>Bacillati</taxon>
        <taxon>Cyanobacteriota</taxon>
        <taxon>Cyanophyceae</taxon>
        <taxon>Oscillatoriophycideae</taxon>
        <taxon>Chroococcales</taxon>
        <taxon>Aphanothecaceae</taxon>
        <taxon>Gloeothece</taxon>
        <taxon>Gloeothece citriformis</taxon>
    </lineage>
</organism>
<dbReference type="GO" id="GO:0000160">
    <property type="term" value="P:phosphorelay signal transduction system"/>
    <property type="evidence" value="ECO:0007669"/>
    <property type="project" value="InterPro"/>
</dbReference>
<dbReference type="Pfam" id="PF00990">
    <property type="entry name" value="GGDEF"/>
    <property type="match status" value="1"/>
</dbReference>
<dbReference type="InterPro" id="IPR000160">
    <property type="entry name" value="GGDEF_dom"/>
</dbReference>